<evidence type="ECO:0000256" key="1">
    <source>
        <dbReference type="SAM" id="MobiDB-lite"/>
    </source>
</evidence>
<evidence type="ECO:0000313" key="2">
    <source>
        <dbReference type="EMBL" id="EDO07976.1"/>
    </source>
</evidence>
<organism evidence="2 3">
    <name type="scientific">Babesia bovis</name>
    <dbReference type="NCBI Taxonomy" id="5865"/>
    <lineage>
        <taxon>Eukaryota</taxon>
        <taxon>Sar</taxon>
        <taxon>Alveolata</taxon>
        <taxon>Apicomplexa</taxon>
        <taxon>Aconoidasida</taxon>
        <taxon>Piroplasmida</taxon>
        <taxon>Babesiidae</taxon>
        <taxon>Babesia</taxon>
    </lineage>
</organism>
<sequence>MAHYIDLRKVILISLYIMSYGFRFGKGPFPVLVYAVNDEVDMSVPPSTAESILPSIKIMVENVPHSVELLESVKTILRSINNILGYTDNSFDLHLLDKFGGLYSHLHNNSDSCINDLLNKAKILTETISLSIEEVEHGLMELFSCEEHYGISCNNDEHLNKIYKILEKLLTSTLPAAISAIIPMRDNDFKIQILKSIDISQLHSCYANDIISLSTLSYEQNFVIDESYLSSSSLTDRVNRLSPVLRDTRQWIDERLTELNNLSISLFPHDPVSSKFSFEHLNGGLRIKDEYALVAWERLLRDLNSYRDFVIYSSEIVGAIERHLEYVSLPTEIRHFFGNVILILEYIMDKRLWPISGVRIVEMQILAVKNTLNHFVEAVRACFLSSDYGSSSSESSSSSKPSPLVSKKSTRFLVWYYQRNVNRASHMHYYCCGKGTMLIHQTYATMVAAYIPSIERHNAICESMTYVRDEYFGFPHMLRQFKREFIDRRHAGSHTAQLLAEQEVKRLTHYLKRFSILNNYISQTTIACQAEQCSRKEPMAGISTDSVGIFVRVEIYYLTSLAVRYLRSNLSTYNTIKKLFAENESIVEALKKKHQLTHSETLEETEKLYHYPLWRTTALRDLFKRLDFSENHVKQIYDFQKAIVNFNDSYGSDKWKALVRKFFALKGKMQKVELMHRLINHLQVLVAEHGRVIDNFKGNIAASVKSMEGNVVEVETSTEGEMPLKDTTGSSERIQASCPTEEHHELSNVSGKKRGDDGVILPTSPKNNASRLGSNALFDSITNATAIASLLSFI</sequence>
<feature type="region of interest" description="Disordered" evidence="1">
    <location>
        <begin position="736"/>
        <end position="766"/>
    </location>
</feature>
<dbReference type="Proteomes" id="UP000002173">
    <property type="component" value="Unassembled WGS sequence"/>
</dbReference>
<dbReference type="VEuPathDB" id="PiroplasmaDB:BBOV_III004130"/>
<comment type="caution">
    <text evidence="2">The sequence shown here is derived from an EMBL/GenBank/DDBJ whole genome shotgun (WGS) entry which is preliminary data.</text>
</comment>
<accession>A7AN42</accession>
<dbReference type="GeneID" id="5479793"/>
<dbReference type="RefSeq" id="XP_001611544.1">
    <property type="nucleotide sequence ID" value="XM_001611494.1"/>
</dbReference>
<dbReference type="InParanoid" id="A7AN42"/>
<reference evidence="3" key="2">
    <citation type="journal article" date="2020" name="Data Brief">
        <title>Transcriptome dataset of Babesia bovis life stages within vertebrate and invertebrate hosts.</title>
        <authorList>
            <person name="Ueti M.W."/>
            <person name="Johnson W.C."/>
            <person name="Kappmeyer L.S."/>
            <person name="Herndon D.R."/>
            <person name="Mousel M.R."/>
            <person name="Reif K.E."/>
            <person name="Taus N.S."/>
            <person name="Ifeonu O.O."/>
            <person name="Silva J.C."/>
            <person name="Suarez C.E."/>
            <person name="Brayton K.A."/>
        </authorList>
    </citation>
    <scope>NUCLEOTIDE SEQUENCE [LARGE SCALE GENOMIC DNA]</scope>
</reference>
<gene>
    <name evidence="2" type="ORF">BBOV_III004130</name>
</gene>
<dbReference type="AlphaFoldDB" id="A7AN42"/>
<reference evidence="2 3" key="1">
    <citation type="journal article" date="2007" name="PLoS Pathog.">
        <title>Genome sequence of Babesia bovis and comparative analysis of apicomplexan hemoprotozoa.</title>
        <authorList>
            <person name="Brayton K.A."/>
            <person name="Lau A.O.T."/>
            <person name="Herndon D.R."/>
            <person name="Hannick L."/>
            <person name="Kappmeyer L.S."/>
            <person name="Berens S.J."/>
            <person name="Bidwell S.L."/>
            <person name="Brown W.C."/>
            <person name="Crabtree J."/>
            <person name="Fadrosh D."/>
            <person name="Feldblum T."/>
            <person name="Forberger H.A."/>
            <person name="Haas B.J."/>
            <person name="Howell J.M."/>
            <person name="Khouri H."/>
            <person name="Koo H."/>
            <person name="Mann D.J."/>
            <person name="Norimine J."/>
            <person name="Paulsen I.T."/>
            <person name="Radune D."/>
            <person name="Ren Q."/>
            <person name="Smith R.K. Jr."/>
            <person name="Suarez C.E."/>
            <person name="White O."/>
            <person name="Wortman J.R."/>
            <person name="Knowles D.P. Jr."/>
            <person name="McElwain T.F."/>
            <person name="Nene V.M."/>
        </authorList>
    </citation>
    <scope>NUCLEOTIDE SEQUENCE [LARGE SCALE GENOMIC DNA]</scope>
    <source>
        <strain evidence="2">T2Bo</strain>
    </source>
</reference>
<keyword evidence="3" id="KW-1185">Reference proteome</keyword>
<evidence type="ECO:0000313" key="3">
    <source>
        <dbReference type="Proteomes" id="UP000002173"/>
    </source>
</evidence>
<dbReference type="EMBL" id="AAXT01000001">
    <property type="protein sequence ID" value="EDO07976.1"/>
    <property type="molecule type" value="Genomic_DNA"/>
</dbReference>
<protein>
    <submittedName>
        <fullName evidence="2">Uncharacterized protein</fullName>
    </submittedName>
</protein>
<dbReference type="KEGG" id="bbo:BBOV_III004130"/>
<name>A7AN42_BABBO</name>
<reference evidence="3" key="3">
    <citation type="journal article" date="2021" name="Int. J. Parasitol.">
        <title>Comparative analysis of gene expression between Babesia bovis blood stages and kinetes allowed by improved genome annotation.</title>
        <authorList>
            <person name="Ueti M.W."/>
            <person name="Johnson W.C."/>
            <person name="Kappmeyer L.S."/>
            <person name="Herndon D.R."/>
            <person name="Mousel M.R."/>
            <person name="Reif K.E."/>
            <person name="Taus N.S."/>
            <person name="Ifeonu O.O."/>
            <person name="Silva J.C."/>
            <person name="Suarez C.E."/>
            <person name="Brayton K.A."/>
        </authorList>
    </citation>
    <scope>NUCLEOTIDE SEQUENCE [LARGE SCALE GENOMIC DNA]</scope>
</reference>
<proteinExistence type="predicted"/>